<proteinExistence type="predicted"/>
<dbReference type="EMBL" id="BIFR01000001">
    <property type="protein sequence ID" value="GCE11480.1"/>
    <property type="molecule type" value="Genomic_DNA"/>
</dbReference>
<dbReference type="InterPro" id="IPR043708">
    <property type="entry name" value="DUF5648"/>
</dbReference>
<feature type="domain" description="DUF5648" evidence="1">
    <location>
        <begin position="50"/>
        <end position="98"/>
    </location>
</feature>
<dbReference type="AlphaFoldDB" id="A0A401ZXA4"/>
<evidence type="ECO:0000259" key="1">
    <source>
        <dbReference type="Pfam" id="PF18885"/>
    </source>
</evidence>
<keyword evidence="3" id="KW-1185">Reference proteome</keyword>
<dbReference type="OrthoDB" id="418413at2"/>
<feature type="domain" description="DUF5648" evidence="1">
    <location>
        <begin position="178"/>
        <end position="225"/>
    </location>
</feature>
<dbReference type="Pfam" id="PF18885">
    <property type="entry name" value="DUF5648"/>
    <property type="match status" value="2"/>
</dbReference>
<dbReference type="Proteomes" id="UP000287352">
    <property type="component" value="Unassembled WGS sequence"/>
</dbReference>
<name>A0A401ZXA4_9CHLR</name>
<reference evidence="3" key="1">
    <citation type="submission" date="2018-12" db="EMBL/GenBank/DDBJ databases">
        <title>Tengunoibacter tsumagoiensis gen. nov., sp. nov., Dictyobacter kobayashii sp. nov., D. alpinus sp. nov., and D. joshuensis sp. nov. and description of Dictyobacteraceae fam. nov. within the order Ktedonobacterales isolated from Tengu-no-mugimeshi.</title>
        <authorList>
            <person name="Wang C.M."/>
            <person name="Zheng Y."/>
            <person name="Sakai Y."/>
            <person name="Toyoda A."/>
            <person name="Minakuchi Y."/>
            <person name="Abe K."/>
            <person name="Yokota A."/>
            <person name="Yabe S."/>
        </authorList>
    </citation>
    <scope>NUCLEOTIDE SEQUENCE [LARGE SCALE GENOMIC DNA]</scope>
    <source>
        <strain evidence="3">Uno3</strain>
    </source>
</reference>
<accession>A0A401ZXA4</accession>
<dbReference type="InterPro" id="IPR006311">
    <property type="entry name" value="TAT_signal"/>
</dbReference>
<evidence type="ECO:0000313" key="3">
    <source>
        <dbReference type="Proteomes" id="UP000287352"/>
    </source>
</evidence>
<protein>
    <recommendedName>
        <fullName evidence="1">DUF5648 domain-containing protein</fullName>
    </recommendedName>
</protein>
<comment type="caution">
    <text evidence="2">The sequence shown here is derived from an EMBL/GenBank/DDBJ whole genome shotgun (WGS) entry which is preliminary data.</text>
</comment>
<organism evidence="2 3">
    <name type="scientific">Tengunoibacter tsumagoiensis</name>
    <dbReference type="NCBI Taxonomy" id="2014871"/>
    <lineage>
        <taxon>Bacteria</taxon>
        <taxon>Bacillati</taxon>
        <taxon>Chloroflexota</taxon>
        <taxon>Ktedonobacteria</taxon>
        <taxon>Ktedonobacterales</taxon>
        <taxon>Dictyobacteraceae</taxon>
        <taxon>Tengunoibacter</taxon>
    </lineage>
</organism>
<sequence length="228" mass="25283">MLNEDLTTQSFNRRGFLKASVAGMASVAATVATASLVGAAPADLFSSTSGSIAPVKRYYNTSTGKHFFTLNPSRFGNLLDGYSLEDSSAFYVLTSSSVPESAFNTPFTSSSKKKKKKTKYTAEQFYCFTNAPYGDPFNAPDRSKVDYLFTTNDSAEGANYGRFSQNDLGFVFDIEYHPPYTVPLFRFYNGTIGEHFYTASYSEYQNIRAYLPSYTYEGVAAYVYSANF</sequence>
<dbReference type="RefSeq" id="WP_126579191.1">
    <property type="nucleotide sequence ID" value="NZ_BIFR01000001.1"/>
</dbReference>
<dbReference type="PROSITE" id="PS51318">
    <property type="entry name" value="TAT"/>
    <property type="match status" value="1"/>
</dbReference>
<evidence type="ECO:0000313" key="2">
    <source>
        <dbReference type="EMBL" id="GCE11480.1"/>
    </source>
</evidence>
<gene>
    <name evidence="2" type="ORF">KTT_13390</name>
</gene>